<protein>
    <submittedName>
        <fullName evidence="1">Uncharacterized protein</fullName>
    </submittedName>
</protein>
<feature type="non-terminal residue" evidence="1">
    <location>
        <position position="720"/>
    </location>
</feature>
<reference evidence="1" key="1">
    <citation type="journal article" date="2023" name="Insect Mol. Biol.">
        <title>Genome sequencing provides insights into the evolution of gene families encoding plant cell wall-degrading enzymes in longhorned beetles.</title>
        <authorList>
            <person name="Shin N.R."/>
            <person name="Okamura Y."/>
            <person name="Kirsch R."/>
            <person name="Pauchet Y."/>
        </authorList>
    </citation>
    <scope>NUCLEOTIDE SEQUENCE</scope>
    <source>
        <strain evidence="1">RBIC_L_NR</strain>
    </source>
</reference>
<feature type="non-terminal residue" evidence="1">
    <location>
        <position position="1"/>
    </location>
</feature>
<evidence type="ECO:0000313" key="2">
    <source>
        <dbReference type="Proteomes" id="UP001162156"/>
    </source>
</evidence>
<proteinExistence type="predicted"/>
<organism evidence="1 2">
    <name type="scientific">Rhamnusium bicolor</name>
    <dbReference type="NCBI Taxonomy" id="1586634"/>
    <lineage>
        <taxon>Eukaryota</taxon>
        <taxon>Metazoa</taxon>
        <taxon>Ecdysozoa</taxon>
        <taxon>Arthropoda</taxon>
        <taxon>Hexapoda</taxon>
        <taxon>Insecta</taxon>
        <taxon>Pterygota</taxon>
        <taxon>Neoptera</taxon>
        <taxon>Endopterygota</taxon>
        <taxon>Coleoptera</taxon>
        <taxon>Polyphaga</taxon>
        <taxon>Cucujiformia</taxon>
        <taxon>Chrysomeloidea</taxon>
        <taxon>Cerambycidae</taxon>
        <taxon>Lepturinae</taxon>
        <taxon>Rhagiini</taxon>
        <taxon>Rhamnusium</taxon>
    </lineage>
</organism>
<name>A0AAV8XRP4_9CUCU</name>
<dbReference type="Proteomes" id="UP001162156">
    <property type="component" value="Unassembled WGS sequence"/>
</dbReference>
<comment type="caution">
    <text evidence="1">The sequence shown here is derived from an EMBL/GenBank/DDBJ whole genome shotgun (WGS) entry which is preliminary data.</text>
</comment>
<gene>
    <name evidence="1" type="ORF">NQ314_010445</name>
</gene>
<evidence type="ECO:0000313" key="1">
    <source>
        <dbReference type="EMBL" id="KAJ8941247.1"/>
    </source>
</evidence>
<dbReference type="AlphaFoldDB" id="A0AAV8XRP4"/>
<accession>A0AAV8XRP4</accession>
<dbReference type="InterPro" id="IPR016024">
    <property type="entry name" value="ARM-type_fold"/>
</dbReference>
<dbReference type="SUPFAM" id="SSF48371">
    <property type="entry name" value="ARM repeat"/>
    <property type="match status" value="1"/>
</dbReference>
<dbReference type="EMBL" id="JANEYF010002889">
    <property type="protein sequence ID" value="KAJ8941247.1"/>
    <property type="molecule type" value="Genomic_DNA"/>
</dbReference>
<keyword evidence="2" id="KW-1185">Reference proteome</keyword>
<sequence length="720" mass="83395">QKINFIRTVQLNYDKLKNKDIVNILWREILKDERYDSYLDQLIEYSFHYPVDTEAYLEDLHLKFDDLNKEELRTIDGHLKAYLITFLYYCTKCDDYRVSLKTTVMASSLYLKLVLLPGIGKIFYERNMYKVQLITCIHVIKDNSIPGSSKIFLLKLIKKFCMQQNLEPFLLKGTANTFAGVIMIMCSESIDDIRNVPPVPLYAINSLRDIVLNEDDGAKLKCVLESLFRCLRKCVTGNVPNRRAAVDIVVVIIRDVLQQELDEDKFQYLLDGFCATWGQEDFDCYEDAVVIMNLLKNQYYKELVRRMVVYTQSKNHKRYLINIMHLLKEIVKNLPSFSLSKVEVLYSCAVRNVLYQFVSNDKNIADKAIDVITQMCMLKDNSLLSIMFNHFQCTGKFINISAEALFLAFIEIADEKWGISPRNHNLLIIFSKFLSHTRNVNIELIQNTLKAICKDGTPSSLKPTLPILHELFCIMALKEEVPVAQAHIFQSMDQDVSDAITNLDFRETGSAVLLCCLLEHCAYSEIKALAIYIIDNFAETLIMDGLFQQSFPVPSVKPAYDLFQTIRRILKLPKDEEKLNHLLNVTSERAYRRLHLRETGDNSVFMYLNEVCLLLRKLPSEGVLRLLESYMDNPNNISVLMAYMPDIYIQLLTLFTTLAMMNKRKAPLALKYLHENLNNEEKIVRVLAFKLLFSLCQEITHEYGLVIQYSFKEMVIADPC</sequence>